<dbReference type="EMBL" id="JANPWB010000002">
    <property type="protein sequence ID" value="KAJ1207272.1"/>
    <property type="molecule type" value="Genomic_DNA"/>
</dbReference>
<dbReference type="Proteomes" id="UP001066276">
    <property type="component" value="Chromosome 1_2"/>
</dbReference>
<keyword evidence="1" id="KW-0472">Membrane</keyword>
<organism evidence="2 3">
    <name type="scientific">Pleurodeles waltl</name>
    <name type="common">Iberian ribbed newt</name>
    <dbReference type="NCBI Taxonomy" id="8319"/>
    <lineage>
        <taxon>Eukaryota</taxon>
        <taxon>Metazoa</taxon>
        <taxon>Chordata</taxon>
        <taxon>Craniata</taxon>
        <taxon>Vertebrata</taxon>
        <taxon>Euteleostomi</taxon>
        <taxon>Amphibia</taxon>
        <taxon>Batrachia</taxon>
        <taxon>Caudata</taxon>
        <taxon>Salamandroidea</taxon>
        <taxon>Salamandridae</taxon>
        <taxon>Pleurodelinae</taxon>
        <taxon>Pleurodeles</taxon>
    </lineage>
</organism>
<protein>
    <submittedName>
        <fullName evidence="2">Uncharacterized protein</fullName>
    </submittedName>
</protein>
<accession>A0AAV7W3Z5</accession>
<comment type="caution">
    <text evidence="2">The sequence shown here is derived from an EMBL/GenBank/DDBJ whole genome shotgun (WGS) entry which is preliminary data.</text>
</comment>
<dbReference type="AlphaFoldDB" id="A0AAV7W3Z5"/>
<name>A0AAV7W3Z5_PLEWA</name>
<keyword evidence="1" id="KW-1133">Transmembrane helix</keyword>
<evidence type="ECO:0000313" key="2">
    <source>
        <dbReference type="EMBL" id="KAJ1207272.1"/>
    </source>
</evidence>
<feature type="transmembrane region" description="Helical" evidence="1">
    <location>
        <begin position="70"/>
        <end position="93"/>
    </location>
</feature>
<reference evidence="2" key="1">
    <citation type="journal article" date="2022" name="bioRxiv">
        <title>Sequencing and chromosome-scale assembly of the giantPleurodeles waltlgenome.</title>
        <authorList>
            <person name="Brown T."/>
            <person name="Elewa A."/>
            <person name="Iarovenko S."/>
            <person name="Subramanian E."/>
            <person name="Araus A.J."/>
            <person name="Petzold A."/>
            <person name="Susuki M."/>
            <person name="Suzuki K.-i.T."/>
            <person name="Hayashi T."/>
            <person name="Toyoda A."/>
            <person name="Oliveira C."/>
            <person name="Osipova E."/>
            <person name="Leigh N.D."/>
            <person name="Simon A."/>
            <person name="Yun M.H."/>
        </authorList>
    </citation>
    <scope>NUCLEOTIDE SEQUENCE</scope>
    <source>
        <strain evidence="2">20211129_DDA</strain>
        <tissue evidence="2">Liver</tissue>
    </source>
</reference>
<sequence length="101" mass="10970">MKRDLCGFPQDVEQFLTGVSLPWITAEQCLELDDPLLLSEIREAIQSLANGMAPGPDGIPAECYKAYATLLAPMLLCSVRGILGAGVLTYYVMRDHVSLPS</sequence>
<keyword evidence="3" id="KW-1185">Reference proteome</keyword>
<gene>
    <name evidence="2" type="ORF">NDU88_002663</name>
</gene>
<proteinExistence type="predicted"/>
<evidence type="ECO:0000256" key="1">
    <source>
        <dbReference type="SAM" id="Phobius"/>
    </source>
</evidence>
<keyword evidence="1" id="KW-0812">Transmembrane</keyword>
<evidence type="ECO:0000313" key="3">
    <source>
        <dbReference type="Proteomes" id="UP001066276"/>
    </source>
</evidence>